<evidence type="ECO:0000313" key="1">
    <source>
        <dbReference type="EMBL" id="MET3869740.1"/>
    </source>
</evidence>
<sequence>MIVERHVSPDGVLTFVVARLDDGVILLGFEGGEWHTHPNLLDRDDGVTDEAATRAYIDRLLRGIAVVGVRRKGEAIVDARIMDHPAFEADMVREGETLEMRHWDGRPWSPALAEESIFAEVPGGLELLQHFGEMPSFHDGEILGLHLNRDGPSTLRLHGWITTDRVGPDGTPSLPSPYTVSWICASTASAVRTSSAA</sequence>
<gene>
    <name evidence="1" type="ORF">ABIC20_007125</name>
</gene>
<organism evidence="1 2">
    <name type="scientific">Methylobacterium radiotolerans</name>
    <dbReference type="NCBI Taxonomy" id="31998"/>
    <lineage>
        <taxon>Bacteria</taxon>
        <taxon>Pseudomonadati</taxon>
        <taxon>Pseudomonadota</taxon>
        <taxon>Alphaproteobacteria</taxon>
        <taxon>Hyphomicrobiales</taxon>
        <taxon>Methylobacteriaceae</taxon>
        <taxon>Methylobacterium</taxon>
    </lineage>
</organism>
<name>A0ABV2NTD7_9HYPH</name>
<keyword evidence="2" id="KW-1185">Reference proteome</keyword>
<dbReference type="EMBL" id="JBEPNW010000005">
    <property type="protein sequence ID" value="MET3869740.1"/>
    <property type="molecule type" value="Genomic_DNA"/>
</dbReference>
<dbReference type="Proteomes" id="UP001549119">
    <property type="component" value="Unassembled WGS sequence"/>
</dbReference>
<accession>A0ABV2NTD7</accession>
<comment type="caution">
    <text evidence="1">The sequence shown here is derived from an EMBL/GenBank/DDBJ whole genome shotgun (WGS) entry which is preliminary data.</text>
</comment>
<evidence type="ECO:0000313" key="2">
    <source>
        <dbReference type="Proteomes" id="UP001549119"/>
    </source>
</evidence>
<protein>
    <submittedName>
        <fullName evidence="1">Uncharacterized protein</fullName>
    </submittedName>
</protein>
<proteinExistence type="predicted"/>
<reference evidence="1 2" key="1">
    <citation type="submission" date="2024-06" db="EMBL/GenBank/DDBJ databases">
        <title>Genomics of switchgrass bacterial isolates.</title>
        <authorList>
            <person name="Shade A."/>
        </authorList>
    </citation>
    <scope>NUCLEOTIDE SEQUENCE [LARGE SCALE GENOMIC DNA]</scope>
    <source>
        <strain evidence="1 2">PvP084</strain>
    </source>
</reference>
<dbReference type="RefSeq" id="WP_245364982.1">
    <property type="nucleotide sequence ID" value="NZ_JBEPNV010000003.1"/>
</dbReference>